<dbReference type="Proteomes" id="UP000464675">
    <property type="component" value="Chromosome"/>
</dbReference>
<feature type="transmembrane region" description="Helical" evidence="1">
    <location>
        <begin position="330"/>
        <end position="350"/>
    </location>
</feature>
<dbReference type="AlphaFoldDB" id="A0A6P1TBZ9"/>
<keyword evidence="5" id="KW-1185">Reference proteome</keyword>
<dbReference type="OrthoDB" id="9800621at2"/>
<dbReference type="Gene3D" id="3.40.30.10">
    <property type="entry name" value="Glutaredoxin"/>
    <property type="match status" value="1"/>
</dbReference>
<name>A0A6P1TBZ9_9GAMM</name>
<feature type="transmembrane region" description="Helical" evidence="1">
    <location>
        <begin position="281"/>
        <end position="310"/>
    </location>
</feature>
<accession>A0A6P1TBZ9</accession>
<reference evidence="4 5" key="1">
    <citation type="submission" date="2020-01" db="EMBL/GenBank/DDBJ databases">
        <title>The possibility of degradation of plastic by Microbulbifer hydrolyticus IRE-31.</title>
        <authorList>
            <person name="Liu L."/>
        </authorList>
    </citation>
    <scope>NUCLEOTIDE SEQUENCE [LARGE SCALE GENOMIC DNA]</scope>
    <source>
        <strain evidence="4 5">IRE-31</strain>
    </source>
</reference>
<dbReference type="PROSITE" id="PS00195">
    <property type="entry name" value="GLUTAREDOXIN_1"/>
    <property type="match status" value="1"/>
</dbReference>
<dbReference type="RefSeq" id="WP_161858435.1">
    <property type="nucleotide sequence ID" value="NZ_CP047491.1"/>
</dbReference>
<feature type="transmembrane region" description="Helical" evidence="1">
    <location>
        <begin position="229"/>
        <end position="246"/>
    </location>
</feature>
<evidence type="ECO:0000259" key="2">
    <source>
        <dbReference type="Pfam" id="PF00462"/>
    </source>
</evidence>
<keyword evidence="1" id="KW-1133">Transmembrane helix</keyword>
<gene>
    <name evidence="4" type="ORF">GTQ55_09010</name>
    <name evidence="3" type="ORF">HNQ53_000593</name>
</gene>
<feature type="transmembrane region" description="Helical" evidence="1">
    <location>
        <begin position="195"/>
        <end position="217"/>
    </location>
</feature>
<dbReference type="Pfam" id="PF00462">
    <property type="entry name" value="Glutaredoxin"/>
    <property type="match status" value="1"/>
</dbReference>
<feature type="domain" description="Glutaredoxin" evidence="2">
    <location>
        <begin position="48"/>
        <end position="115"/>
    </location>
</feature>
<evidence type="ECO:0000313" key="3">
    <source>
        <dbReference type="EMBL" id="MBB5210405.1"/>
    </source>
</evidence>
<dbReference type="InterPro" id="IPR011767">
    <property type="entry name" value="GLR_AS"/>
</dbReference>
<keyword evidence="1" id="KW-0472">Membrane</keyword>
<feature type="transmembrane region" description="Helical" evidence="1">
    <location>
        <begin position="160"/>
        <end position="183"/>
    </location>
</feature>
<dbReference type="SUPFAM" id="SSF52833">
    <property type="entry name" value="Thioredoxin-like"/>
    <property type="match status" value="1"/>
</dbReference>
<organism evidence="3 6">
    <name type="scientific">Microbulbifer hydrolyticus</name>
    <dbReference type="NCBI Taxonomy" id="48074"/>
    <lineage>
        <taxon>Bacteria</taxon>
        <taxon>Pseudomonadati</taxon>
        <taxon>Pseudomonadota</taxon>
        <taxon>Gammaproteobacteria</taxon>
        <taxon>Cellvibrionales</taxon>
        <taxon>Microbulbiferaceae</taxon>
        <taxon>Microbulbifer</taxon>
    </lineage>
</organism>
<proteinExistence type="predicted"/>
<dbReference type="PROSITE" id="PS51354">
    <property type="entry name" value="GLUTAREDOXIN_2"/>
    <property type="match status" value="1"/>
</dbReference>
<keyword evidence="1" id="KW-0812">Transmembrane</keyword>
<dbReference type="InterPro" id="IPR002109">
    <property type="entry name" value="Glutaredoxin"/>
</dbReference>
<protein>
    <submittedName>
        <fullName evidence="3">Glutaredoxin</fullName>
    </submittedName>
    <submittedName>
        <fullName evidence="4">NrdH-redoxin</fullName>
    </submittedName>
</protein>
<evidence type="ECO:0000313" key="4">
    <source>
        <dbReference type="EMBL" id="QHQ39110.1"/>
    </source>
</evidence>
<dbReference type="InterPro" id="IPR036249">
    <property type="entry name" value="Thioredoxin-like_sf"/>
</dbReference>
<feature type="transmembrane region" description="Helical" evidence="1">
    <location>
        <begin position="362"/>
        <end position="381"/>
    </location>
</feature>
<dbReference type="EMBL" id="JACHHR010000001">
    <property type="protein sequence ID" value="MBB5210405.1"/>
    <property type="molecule type" value="Genomic_DNA"/>
</dbReference>
<evidence type="ECO:0000313" key="5">
    <source>
        <dbReference type="Proteomes" id="UP000464675"/>
    </source>
</evidence>
<evidence type="ECO:0000313" key="6">
    <source>
        <dbReference type="Proteomes" id="UP000563601"/>
    </source>
</evidence>
<dbReference type="EMBL" id="CP047491">
    <property type="protein sequence ID" value="QHQ39110.1"/>
    <property type="molecule type" value="Genomic_DNA"/>
</dbReference>
<reference evidence="3 6" key="2">
    <citation type="submission" date="2020-08" db="EMBL/GenBank/DDBJ databases">
        <title>Genomic Encyclopedia of Type Strains, Phase IV (KMG-IV): sequencing the most valuable type-strain genomes for metagenomic binning, comparative biology and taxonomic classification.</title>
        <authorList>
            <person name="Goeker M."/>
        </authorList>
    </citation>
    <scope>NUCLEOTIDE SEQUENCE [LARGE SCALE GENOMIC DNA]</scope>
    <source>
        <strain evidence="3 6">DSM 11525</strain>
    </source>
</reference>
<dbReference type="CDD" id="cd02976">
    <property type="entry name" value="NrdH"/>
    <property type="match status" value="1"/>
</dbReference>
<sequence length="386" mass="42005">MRQQTTLEHSASARRLRCVSAVGVPLLLLGLLFTVVNNAQAQQAKVLEVFVRSGCPHCADAKQYLPRLARAHPNLQIVYRSLDTDPRAADDLERHSRRVGEWPPGVPTFVIEGRVLVGFVSAVDTGPKLDQLIEGGSAPPGKTEEAGFGDLSVDRLGLPLFTIALGLIDGFNPCAMWVLLFLLSILVRLQDRRRMALIAGTFVLVSGAVYYAFMAAWLNLFLVVGLTRFLRIVLATIAIVIGVVNLRDFFDGRRKYTLSIPDSAKSGIYARVRNVLRADALLSSMVGVAILAVLVNFIELLCTAGLPAIYTAVLAQQELSAPGYYGYLGLYILAYIADDALMVTLAVIALGSRKLSERTGRWLKLISGAVMLLLGVAMLLFPQLLI</sequence>
<dbReference type="Proteomes" id="UP000563601">
    <property type="component" value="Unassembled WGS sequence"/>
</dbReference>
<evidence type="ECO:0000256" key="1">
    <source>
        <dbReference type="SAM" id="Phobius"/>
    </source>
</evidence>